<dbReference type="EMBL" id="LGRX02031496">
    <property type="protein sequence ID" value="KAK3244739.1"/>
    <property type="molecule type" value="Genomic_DNA"/>
</dbReference>
<name>A0AAE0BZ24_9CHLO</name>
<comment type="caution">
    <text evidence="1">The sequence shown here is derived from an EMBL/GenBank/DDBJ whole genome shotgun (WGS) entry which is preliminary data.</text>
</comment>
<dbReference type="Proteomes" id="UP001190700">
    <property type="component" value="Unassembled WGS sequence"/>
</dbReference>
<gene>
    <name evidence="1" type="ORF">CYMTET_45665</name>
</gene>
<dbReference type="AlphaFoldDB" id="A0AAE0BZ24"/>
<reference evidence="1 2" key="1">
    <citation type="journal article" date="2015" name="Genome Biol. Evol.">
        <title>Comparative Genomics of a Bacterivorous Green Alga Reveals Evolutionary Causalities and Consequences of Phago-Mixotrophic Mode of Nutrition.</title>
        <authorList>
            <person name="Burns J.A."/>
            <person name="Paasch A."/>
            <person name="Narechania A."/>
            <person name="Kim E."/>
        </authorList>
    </citation>
    <scope>NUCLEOTIDE SEQUENCE [LARGE SCALE GENOMIC DNA]</scope>
    <source>
        <strain evidence="1 2">PLY_AMNH</strain>
    </source>
</reference>
<proteinExistence type="predicted"/>
<evidence type="ECO:0000313" key="1">
    <source>
        <dbReference type="EMBL" id="KAK3244739.1"/>
    </source>
</evidence>
<accession>A0AAE0BZ24</accession>
<evidence type="ECO:0000313" key="2">
    <source>
        <dbReference type="Proteomes" id="UP001190700"/>
    </source>
</evidence>
<protein>
    <submittedName>
        <fullName evidence="1">Uncharacterized protein</fullName>
    </submittedName>
</protein>
<organism evidence="1 2">
    <name type="scientific">Cymbomonas tetramitiformis</name>
    <dbReference type="NCBI Taxonomy" id="36881"/>
    <lineage>
        <taxon>Eukaryota</taxon>
        <taxon>Viridiplantae</taxon>
        <taxon>Chlorophyta</taxon>
        <taxon>Pyramimonadophyceae</taxon>
        <taxon>Pyramimonadales</taxon>
        <taxon>Pyramimonadaceae</taxon>
        <taxon>Cymbomonas</taxon>
    </lineage>
</organism>
<sequence length="454" mass="48491">MPSGVGTVQRGAGIQEPLVKEAATLCGAAAISAIAEGNSSRGAAAPVGHSRLERGVKALGGMAALAGVPRTKLDETRDMVEIALFTEEAGPDWCPVFKVVATWPLLSTLSRGGKAEATLRLRRLREWAQLMFDGPPSAWGRHHFPGRVKRRPHQVVELASPVITTPPDEVNKLMATAVAPLVATATASISASPEARAGPRAREAGALEEMARARPGLRTHGCDLDALPAGEEASVEDWANLAARAAGLRTLPQDVNTKALQTGVAPEDISDPPAKGSAVRGSARQCAAVHGSATLLEWDRGFRSMVRRADDRLHKLLMYFREWFRNKAGEYRFAVMAKFYDHLIMRTGSFNVGSCAETFTGYALEKFLQPVSSGKIEVEQTAGSAVISHHSGAGSRWRQRQLEQGRGSGVISGLPGAVVRERTHPGEGCAPGLAEVLNLPSLSTLNMMKRVRVN</sequence>
<keyword evidence="2" id="KW-1185">Reference proteome</keyword>